<dbReference type="InterPro" id="IPR027485">
    <property type="entry name" value="AMMECR1_N"/>
</dbReference>
<dbReference type="InterPro" id="IPR023473">
    <property type="entry name" value="AMMECR1"/>
</dbReference>
<dbReference type="RefSeq" id="WP_234981073.1">
    <property type="nucleotide sequence ID" value="NZ_FRFE01000001.1"/>
</dbReference>
<feature type="domain" description="AMMECR1" evidence="1">
    <location>
        <begin position="6"/>
        <end position="187"/>
    </location>
</feature>
<dbReference type="InterPro" id="IPR002733">
    <property type="entry name" value="AMMECR1_domain"/>
</dbReference>
<evidence type="ECO:0000313" key="3">
    <source>
        <dbReference type="Proteomes" id="UP000184603"/>
    </source>
</evidence>
<keyword evidence="3" id="KW-1185">Reference proteome</keyword>
<accession>A0A1M7XWH9</accession>
<dbReference type="NCBIfam" id="TIGR04335">
    <property type="entry name" value="AmmeMemoSam_A"/>
    <property type="match status" value="1"/>
</dbReference>
<dbReference type="Gene3D" id="3.30.700.20">
    <property type="entry name" value="Hypothetical protein ph0010, domain 1"/>
    <property type="match status" value="1"/>
</dbReference>
<name>A0A1M7XWH9_9BACT</name>
<dbReference type="AlphaFoldDB" id="A0A1M7XWH9"/>
<dbReference type="STRING" id="1121416.SAMN02745220_00222"/>
<sequence>MEITRSQAELLLQLARRTIESRLKNRAVTDTPPADPVFQEEAATFVTLKIGGELRGCIGSLEPSGSLWDNVRSNANNAAFHDGRFRPLSEEELASVHIDISLLTQPKVLEYLDGDDLAAKLRPGIDGVILRHGRAGATFLPQVWEQLPTPELFLGHLCRKAGLRESCWREEHPRIELYQVQHFEEQK</sequence>
<dbReference type="PANTHER" id="PTHR13016">
    <property type="entry name" value="AMMECR1 HOMOLOG"/>
    <property type="match status" value="1"/>
</dbReference>
<reference evidence="2 3" key="1">
    <citation type="submission" date="2016-12" db="EMBL/GenBank/DDBJ databases">
        <authorList>
            <person name="Song W.-J."/>
            <person name="Kurnit D.M."/>
        </authorList>
    </citation>
    <scope>NUCLEOTIDE SEQUENCE [LARGE SCALE GENOMIC DNA]</scope>
    <source>
        <strain evidence="2 3">DSM 18488</strain>
    </source>
</reference>
<dbReference type="PANTHER" id="PTHR13016:SF0">
    <property type="entry name" value="AMME SYNDROME CANDIDATE GENE 1 PROTEIN"/>
    <property type="match status" value="1"/>
</dbReference>
<dbReference type="InterPro" id="IPR027623">
    <property type="entry name" value="AmmeMemoSam_A"/>
</dbReference>
<dbReference type="Proteomes" id="UP000184603">
    <property type="component" value="Unassembled WGS sequence"/>
</dbReference>
<proteinExistence type="predicted"/>
<dbReference type="Pfam" id="PF01871">
    <property type="entry name" value="AMMECR1"/>
    <property type="match status" value="1"/>
</dbReference>
<dbReference type="PROSITE" id="PS51112">
    <property type="entry name" value="AMMECR1"/>
    <property type="match status" value="1"/>
</dbReference>
<dbReference type="InterPro" id="IPR036071">
    <property type="entry name" value="AMMECR1_dom_sf"/>
</dbReference>
<dbReference type="EMBL" id="FRFE01000001">
    <property type="protein sequence ID" value="SHO42939.1"/>
    <property type="molecule type" value="Genomic_DNA"/>
</dbReference>
<evidence type="ECO:0000259" key="1">
    <source>
        <dbReference type="PROSITE" id="PS51112"/>
    </source>
</evidence>
<evidence type="ECO:0000313" key="2">
    <source>
        <dbReference type="EMBL" id="SHO42939.1"/>
    </source>
</evidence>
<dbReference type="Gene3D" id="3.30.1490.150">
    <property type="entry name" value="Hypothetical protein ph0010, domain 2"/>
    <property type="match status" value="1"/>
</dbReference>
<dbReference type="SUPFAM" id="SSF143447">
    <property type="entry name" value="AMMECR1-like"/>
    <property type="match status" value="1"/>
</dbReference>
<gene>
    <name evidence="2" type="ORF">SAMN02745220_00222</name>
</gene>
<organism evidence="2 3">
    <name type="scientific">Desulfopila aestuarii DSM 18488</name>
    <dbReference type="NCBI Taxonomy" id="1121416"/>
    <lineage>
        <taxon>Bacteria</taxon>
        <taxon>Pseudomonadati</taxon>
        <taxon>Thermodesulfobacteriota</taxon>
        <taxon>Desulfobulbia</taxon>
        <taxon>Desulfobulbales</taxon>
        <taxon>Desulfocapsaceae</taxon>
        <taxon>Desulfopila</taxon>
    </lineage>
</organism>
<protein>
    <recommendedName>
        <fullName evidence="1">AMMECR1 domain-containing protein</fullName>
    </recommendedName>
</protein>
<dbReference type="NCBIfam" id="TIGR00296">
    <property type="entry name" value="TIGR00296 family protein"/>
    <property type="match status" value="1"/>
</dbReference>